<feature type="short sequence motif" description="Cysteine switch" evidence="17">
    <location>
        <begin position="1399"/>
        <end position="1406"/>
    </location>
</feature>
<dbReference type="GO" id="GO:0031012">
    <property type="term" value="C:extracellular matrix"/>
    <property type="evidence" value="ECO:0007669"/>
    <property type="project" value="InterPro"/>
</dbReference>
<name>A0AAD1VRV9_PELCU</name>
<dbReference type="GO" id="GO:0030198">
    <property type="term" value="P:extracellular matrix organization"/>
    <property type="evidence" value="ECO:0007669"/>
    <property type="project" value="TreeGrafter"/>
</dbReference>
<feature type="binding site" evidence="16">
    <location>
        <position position="1510"/>
    </location>
    <ligand>
        <name>Ca(2+)</name>
        <dbReference type="ChEBI" id="CHEBI:29108"/>
        <label>1</label>
    </ligand>
</feature>
<dbReference type="FunFam" id="2.110.10.10:FF:000002">
    <property type="entry name" value="Matrix metallopeptidase 3"/>
    <property type="match status" value="4"/>
</dbReference>
<evidence type="ECO:0000256" key="5">
    <source>
        <dbReference type="ARBA" id="ARBA00022670"/>
    </source>
</evidence>
<feature type="region of interest" description="Disordered" evidence="19">
    <location>
        <begin position="2088"/>
        <end position="2150"/>
    </location>
</feature>
<keyword evidence="7 20" id="KW-0732">Signal</keyword>
<feature type="signal peptide" evidence="20">
    <location>
        <begin position="1"/>
        <end position="16"/>
    </location>
</feature>
<evidence type="ECO:0000256" key="6">
    <source>
        <dbReference type="ARBA" id="ARBA00022723"/>
    </source>
</evidence>
<accession>A0AAD1VRV9</accession>
<evidence type="ECO:0000256" key="15">
    <source>
        <dbReference type="PIRSR" id="PIRSR621190-1"/>
    </source>
</evidence>
<feature type="binding site" evidence="16">
    <location>
        <position position="1545"/>
    </location>
    <ligand>
        <name>Zn(2+)</name>
        <dbReference type="ChEBI" id="CHEBI:29105"/>
        <label>2</label>
        <note>catalytic</note>
    </ligand>
</feature>
<feature type="binding site" evidence="16">
    <location>
        <position position="1477"/>
    </location>
    <ligand>
        <name>Zn(2+)</name>
        <dbReference type="ChEBI" id="CHEBI:29105"/>
        <label>1</label>
    </ligand>
</feature>
<feature type="repeat" description="Hemopexin" evidence="18">
    <location>
        <begin position="1265"/>
        <end position="1313"/>
    </location>
</feature>
<dbReference type="InterPro" id="IPR033739">
    <property type="entry name" value="M10A_MMP"/>
</dbReference>
<feature type="repeat" description="Hemopexin" evidence="18">
    <location>
        <begin position="1635"/>
        <end position="1681"/>
    </location>
</feature>
<dbReference type="CDD" id="cd04278">
    <property type="entry name" value="ZnMc_MMP"/>
    <property type="match status" value="6"/>
</dbReference>
<dbReference type="PROSITE" id="PS00024">
    <property type="entry name" value="HEMOPEXIN"/>
    <property type="match status" value="4"/>
</dbReference>
<feature type="binding site" evidence="16">
    <location>
        <position position="1492"/>
    </location>
    <ligand>
        <name>Zn(2+)</name>
        <dbReference type="ChEBI" id="CHEBI:29105"/>
        <label>1</label>
    </ligand>
</feature>
<evidence type="ECO:0000256" key="9">
    <source>
        <dbReference type="ARBA" id="ARBA00022801"/>
    </source>
</evidence>
<feature type="binding site" evidence="16">
    <location>
        <position position="1467"/>
    </location>
    <ligand>
        <name>Ca(2+)</name>
        <dbReference type="ChEBI" id="CHEBI:29108"/>
        <label>2</label>
    </ligand>
</feature>
<feature type="repeat" description="Hemopexin" evidence="18">
    <location>
        <begin position="1168"/>
        <end position="1216"/>
    </location>
</feature>
<dbReference type="InterPro" id="IPR018487">
    <property type="entry name" value="Hemopexin-like_repeat"/>
</dbReference>
<evidence type="ECO:0000256" key="1">
    <source>
        <dbReference type="ARBA" id="ARBA00004498"/>
    </source>
</evidence>
<keyword evidence="6 16" id="KW-0479">Metal-binding</keyword>
<feature type="binding site" evidence="16">
    <location>
        <position position="1641"/>
    </location>
    <ligand>
        <name>Ca(2+)</name>
        <dbReference type="ChEBI" id="CHEBI:29108"/>
        <label>5</label>
    </ligand>
</feature>
<keyword evidence="12" id="KW-0482">Metalloprotease</keyword>
<dbReference type="InterPro" id="IPR021158">
    <property type="entry name" value="Pept_M10A_Zn_BS"/>
</dbReference>
<keyword evidence="8" id="KW-0677">Repeat</keyword>
<feature type="binding site" evidence="16">
    <location>
        <position position="1485"/>
    </location>
    <ligand>
        <name>Ca(2+)</name>
        <dbReference type="ChEBI" id="CHEBI:29108"/>
        <label>3</label>
    </ligand>
</feature>
<keyword evidence="11 16" id="KW-0106">Calcium</keyword>
<comment type="similarity">
    <text evidence="2">Belongs to the peptidase M10A family.</text>
</comment>
<dbReference type="SMART" id="SM00235">
    <property type="entry name" value="ZnMc"/>
    <property type="match status" value="6"/>
</dbReference>
<evidence type="ECO:0000313" key="22">
    <source>
        <dbReference type="EMBL" id="CAH2225385.1"/>
    </source>
</evidence>
<dbReference type="InterPro" id="IPR021190">
    <property type="entry name" value="Pept_M10A"/>
</dbReference>
<feature type="binding site" evidence="16">
    <location>
        <position position="1503"/>
    </location>
    <ligand>
        <name>Ca(2+)</name>
        <dbReference type="ChEBI" id="CHEBI:29108"/>
        <label>2</label>
    </ligand>
</feature>
<protein>
    <submittedName>
        <fullName evidence="22">Collagenase 3</fullName>
    </submittedName>
</protein>
<dbReference type="GO" id="GO:0008270">
    <property type="term" value="F:zinc ion binding"/>
    <property type="evidence" value="ECO:0007669"/>
    <property type="project" value="InterPro"/>
</dbReference>
<keyword evidence="14" id="KW-1015">Disulfide bond</keyword>
<dbReference type="PANTHER" id="PTHR10201">
    <property type="entry name" value="MATRIX METALLOPROTEINASE"/>
    <property type="match status" value="1"/>
</dbReference>
<evidence type="ECO:0000256" key="11">
    <source>
        <dbReference type="ARBA" id="ARBA00022837"/>
    </source>
</evidence>
<dbReference type="Pfam" id="PF01471">
    <property type="entry name" value="PG_binding_1"/>
    <property type="match status" value="6"/>
</dbReference>
<feature type="repeat" description="Hemopexin" evidence="18">
    <location>
        <begin position="764"/>
        <end position="810"/>
    </location>
</feature>
<evidence type="ECO:0000256" key="13">
    <source>
        <dbReference type="ARBA" id="ARBA00023145"/>
    </source>
</evidence>
<comment type="subcellular location">
    <subcellularLocation>
        <location evidence="1">Secreted</location>
        <location evidence="1">Extracellular space</location>
        <location evidence="1">Extracellular matrix</location>
    </subcellularLocation>
</comment>
<feature type="binding site" evidence="16">
    <location>
        <position position="1507"/>
    </location>
    <ligand>
        <name>Ca(2+)</name>
        <dbReference type="ChEBI" id="CHEBI:29108"/>
        <label>3</label>
    </ligand>
</feature>
<feature type="binding site" evidence="16">
    <location>
        <position position="1433"/>
    </location>
    <ligand>
        <name>Ca(2+)</name>
        <dbReference type="ChEBI" id="CHEBI:29108"/>
        <label>1</label>
    </ligand>
</feature>
<reference evidence="22" key="1">
    <citation type="submission" date="2022-03" db="EMBL/GenBank/DDBJ databases">
        <authorList>
            <person name="Alioto T."/>
            <person name="Alioto T."/>
            <person name="Gomez Garrido J."/>
        </authorList>
    </citation>
    <scope>NUCLEOTIDE SEQUENCE</scope>
</reference>
<dbReference type="InterPro" id="IPR036375">
    <property type="entry name" value="Hemopexin-like_dom_sf"/>
</dbReference>
<dbReference type="Pfam" id="PF00413">
    <property type="entry name" value="Peptidase_M10"/>
    <property type="match status" value="6"/>
</dbReference>
<dbReference type="SUPFAM" id="SSF50923">
    <property type="entry name" value="Hemopexin-like domain"/>
    <property type="match status" value="4"/>
</dbReference>
<dbReference type="PROSITE" id="PS00546">
    <property type="entry name" value="CYSTEINE_SWITCH"/>
    <property type="match status" value="2"/>
</dbReference>
<dbReference type="GO" id="GO:0030574">
    <property type="term" value="P:collagen catabolic process"/>
    <property type="evidence" value="ECO:0007669"/>
    <property type="project" value="TreeGrafter"/>
</dbReference>
<organism evidence="22 23">
    <name type="scientific">Pelobates cultripes</name>
    <name type="common">Western spadefoot toad</name>
    <dbReference type="NCBI Taxonomy" id="61616"/>
    <lineage>
        <taxon>Eukaryota</taxon>
        <taxon>Metazoa</taxon>
        <taxon>Chordata</taxon>
        <taxon>Craniata</taxon>
        <taxon>Vertebrata</taxon>
        <taxon>Euteleostomi</taxon>
        <taxon>Amphibia</taxon>
        <taxon>Batrachia</taxon>
        <taxon>Anura</taxon>
        <taxon>Pelobatoidea</taxon>
        <taxon>Pelobatidae</taxon>
        <taxon>Pelobates</taxon>
    </lineage>
</organism>
<dbReference type="PROSITE" id="PS51642">
    <property type="entry name" value="HEMOPEXIN_2"/>
    <property type="match status" value="11"/>
</dbReference>
<evidence type="ECO:0000256" key="10">
    <source>
        <dbReference type="ARBA" id="ARBA00022833"/>
    </source>
</evidence>
<dbReference type="SMART" id="SM00120">
    <property type="entry name" value="HX"/>
    <property type="match status" value="14"/>
</dbReference>
<comment type="cofactor">
    <cofactor evidence="16">
        <name>Zn(2+)</name>
        <dbReference type="ChEBI" id="CHEBI:29105"/>
    </cofactor>
    <text evidence="16">Binds 2 Zn(2+) ions per subunit.</text>
</comment>
<proteinExistence type="inferred from homology"/>
<evidence type="ECO:0000256" key="2">
    <source>
        <dbReference type="ARBA" id="ARBA00010370"/>
    </source>
</evidence>
<evidence type="ECO:0000256" key="8">
    <source>
        <dbReference type="ARBA" id="ARBA00022737"/>
    </source>
</evidence>
<dbReference type="InterPro" id="IPR024079">
    <property type="entry name" value="MetalloPept_cat_dom_sf"/>
</dbReference>
<dbReference type="GO" id="GO:0004222">
    <property type="term" value="F:metalloendopeptidase activity"/>
    <property type="evidence" value="ECO:0007669"/>
    <property type="project" value="InterPro"/>
</dbReference>
<feature type="repeat" description="Hemopexin" evidence="18">
    <location>
        <begin position="1683"/>
        <end position="1731"/>
    </location>
</feature>
<dbReference type="FunFam" id="3.40.390.10:FF:000007">
    <property type="entry name" value="Collagenase 3"/>
    <property type="match status" value="6"/>
</dbReference>
<evidence type="ECO:0000256" key="19">
    <source>
        <dbReference type="SAM" id="MobiDB-lite"/>
    </source>
</evidence>
<dbReference type="EMBL" id="OW240912">
    <property type="protein sequence ID" value="CAH2225385.1"/>
    <property type="molecule type" value="Genomic_DNA"/>
</dbReference>
<keyword evidence="5" id="KW-0645">Protease</keyword>
<feature type="domain" description="Peptidase metallopeptidase" evidence="21">
    <location>
        <begin position="996"/>
        <end position="1155"/>
    </location>
</feature>
<dbReference type="InterPro" id="IPR001818">
    <property type="entry name" value="Pept_M10_metallopeptidase"/>
</dbReference>
<dbReference type="PANTHER" id="PTHR10201:SF326">
    <property type="entry name" value="MATRIX METALLOPROTEINASE-18"/>
    <property type="match status" value="1"/>
</dbReference>
<feature type="compositionally biased region" description="Basic and acidic residues" evidence="19">
    <location>
        <begin position="2106"/>
        <end position="2125"/>
    </location>
</feature>
<feature type="binding site" evidence="16">
    <location>
        <position position="1505"/>
    </location>
    <ligand>
        <name>Zn(2+)</name>
        <dbReference type="ChEBI" id="CHEBI:29105"/>
        <label>1</label>
    </ligand>
</feature>
<feature type="binding site" evidence="16">
    <location>
        <position position="1537"/>
    </location>
    <ligand>
        <name>Zn(2+)</name>
        <dbReference type="ChEBI" id="CHEBI:29105"/>
        <label>2</label>
        <note>catalytic</note>
    </ligand>
</feature>
<dbReference type="InterPro" id="IPR036365">
    <property type="entry name" value="PGBD-like_sf"/>
</dbReference>
<dbReference type="InterPro" id="IPR000585">
    <property type="entry name" value="Hemopexin-like_dom"/>
</dbReference>
<evidence type="ECO:0000256" key="20">
    <source>
        <dbReference type="SAM" id="SignalP"/>
    </source>
</evidence>
<feature type="repeat" description="Hemopexin" evidence="18">
    <location>
        <begin position="326"/>
        <end position="372"/>
    </location>
</feature>
<keyword evidence="23" id="KW-1185">Reference proteome</keyword>
<evidence type="ECO:0000313" key="23">
    <source>
        <dbReference type="Proteomes" id="UP001295444"/>
    </source>
</evidence>
<feature type="domain" description="Peptidase metallopeptidase" evidence="21">
    <location>
        <begin position="1914"/>
        <end position="2073"/>
    </location>
</feature>
<evidence type="ECO:0000259" key="21">
    <source>
        <dbReference type="SMART" id="SM00235"/>
    </source>
</evidence>
<keyword evidence="10 16" id="KW-0862">Zinc</keyword>
<feature type="repeat" description="Hemopexin" evidence="18">
    <location>
        <begin position="1586"/>
        <end position="1634"/>
    </location>
</feature>
<feature type="binding site" evidence="16">
    <location>
        <position position="1527"/>
    </location>
    <ligand>
        <name>Zn(2+)</name>
        <dbReference type="ChEBI" id="CHEBI:29105"/>
        <label>2</label>
        <note>catalytic</note>
    </ligand>
</feature>
<feature type="binding site" evidence="16">
    <location>
        <position position="1510"/>
    </location>
    <ligand>
        <name>Ca(2+)</name>
        <dbReference type="ChEBI" id="CHEBI:29108"/>
        <label>3</label>
    </ligand>
</feature>
<feature type="domain" description="Peptidase metallopeptidase" evidence="21">
    <location>
        <begin position="1414"/>
        <end position="1573"/>
    </location>
</feature>
<comment type="cofactor">
    <cofactor evidence="16">
        <name>Ca(2+)</name>
        <dbReference type="ChEBI" id="CHEBI:29108"/>
    </cofactor>
    <text evidence="16">Can bind about 5 Ca(2+) ions per subunit.</text>
</comment>
<evidence type="ECO:0000256" key="7">
    <source>
        <dbReference type="ARBA" id="ARBA00022729"/>
    </source>
</evidence>
<evidence type="ECO:0000256" key="18">
    <source>
        <dbReference type="PROSITE-ProRule" id="PRU01011"/>
    </source>
</evidence>
<dbReference type="SUPFAM" id="SSF55486">
    <property type="entry name" value="Metalloproteases ('zincins'), catalytic domain"/>
    <property type="match status" value="6"/>
</dbReference>
<feature type="repeat" description="Hemopexin" evidence="18">
    <location>
        <begin position="1217"/>
        <end position="1263"/>
    </location>
</feature>
<feature type="binding site" evidence="16">
    <location>
        <position position="1689"/>
    </location>
    <ligand>
        <name>Ca(2+)</name>
        <dbReference type="ChEBI" id="CHEBI:29108"/>
        <label>5</label>
    </ligand>
</feature>
<dbReference type="InterPro" id="IPR002477">
    <property type="entry name" value="Peptidoglycan-bd-like"/>
</dbReference>
<dbReference type="SUPFAM" id="SSF47090">
    <property type="entry name" value="PGBD-like"/>
    <property type="match status" value="6"/>
</dbReference>
<feature type="repeat" description="Hemopexin" evidence="18">
    <location>
        <begin position="720"/>
        <end position="763"/>
    </location>
</feature>
<feature type="binding site" evidence="16">
    <location>
        <position position="1531"/>
    </location>
    <ligand>
        <name>Zn(2+)</name>
        <dbReference type="ChEBI" id="CHEBI:29105"/>
        <label>2</label>
        <note>catalytic</note>
    </ligand>
</feature>
<dbReference type="Proteomes" id="UP001295444">
    <property type="component" value="Chromosome 01"/>
</dbReference>
<feature type="binding site" evidence="16">
    <location>
        <position position="1595"/>
    </location>
    <ligand>
        <name>Ca(2+)</name>
        <dbReference type="ChEBI" id="CHEBI:29108"/>
        <label>4</label>
    </ligand>
</feature>
<feature type="binding site" evidence="16">
    <location>
        <position position="1501"/>
    </location>
    <ligand>
        <name>Ca(2+)</name>
        <dbReference type="ChEBI" id="CHEBI:29108"/>
        <label>2</label>
    </ligand>
</feature>
<feature type="active site" evidence="15">
    <location>
        <position position="1528"/>
    </location>
</feature>
<feature type="binding site" evidence="16">
    <location>
        <position position="1484"/>
    </location>
    <ligand>
        <name>Ca(2+)</name>
        <dbReference type="ChEBI" id="CHEBI:29108"/>
        <label>3</label>
    </ligand>
</feature>
<feature type="domain" description="Peptidase metallopeptidase" evidence="21">
    <location>
        <begin position="2209"/>
        <end position="2368"/>
    </location>
</feature>
<dbReference type="InterPro" id="IPR006026">
    <property type="entry name" value="Peptidase_Metallo"/>
</dbReference>
<feature type="domain" description="Peptidase metallopeptidase" evidence="21">
    <location>
        <begin position="550"/>
        <end position="709"/>
    </location>
</feature>
<evidence type="ECO:0000256" key="14">
    <source>
        <dbReference type="ARBA" id="ARBA00023157"/>
    </source>
</evidence>
<feature type="chain" id="PRO_5042027688" evidence="20">
    <location>
        <begin position="17"/>
        <end position="2371"/>
    </location>
</feature>
<evidence type="ECO:0000256" key="17">
    <source>
        <dbReference type="PIRSR" id="PIRSR621190-5"/>
    </source>
</evidence>
<evidence type="ECO:0000256" key="12">
    <source>
        <dbReference type="ARBA" id="ARBA00023049"/>
    </source>
</evidence>
<dbReference type="Gene3D" id="3.40.390.10">
    <property type="entry name" value="Collagenase (Catalytic Domain)"/>
    <property type="match status" value="6"/>
</dbReference>
<dbReference type="GO" id="GO:0006508">
    <property type="term" value="P:proteolysis"/>
    <property type="evidence" value="ECO:0007669"/>
    <property type="project" value="UniProtKB-KW"/>
</dbReference>
<sequence>MNFSLLVLLCAAATSAFPVSEKDGVNEKYEELAQKYLEHFYDLKMRSGPVSRTKSLSPFSEKLQQMQKFFGLKVTGKLNEETVEMMQKPRCGVQDIGAYATVQKDIAWKKKNLTYRILNFTPDMSQVDTEKAIQKAFKVWSDVTPLKFKRIYDKESDIEVSFAKGDHHDNSPFDGPDGLLAHAFQPGAGIGGDAHFDDDELFTKTNRPYNLFLVAAHEFGHSLGLSHSNDPGALMYPTYSYTHPNEFQLPQDDINAIQYLYGKSTNPNAPTGPSTPRVCDPNIVYDAVTTLRGEMFFFEERFVMRKRREDPEAELLFIQTLWPFLPTNINSAYENPYTEEVLVFKGTKYWAFSGFDMIKGYPKNIRTLGFPTNVKSIDAAVHVESLERTYFFVGDKYWSYNEDTKRMDQDSPKLVEVEFPGISGTINAALYYRDHLKFGTTQQDVVGLLEQTLCNGLFLSVHKHCRTSRGRERKQVVIAKEYLKKYYKLETVGGRQSRMKASSPFSQKIREMQNFFGLEVNGQLDEATMEMMHLPRCGVTDVSQFSTFPGNPVWKKKDLTYRIINYTPDMTREDVDSAIQKAFKVWSDVAPLTFTRIYDTVADIEISFAAQVHNDFYPFDGQHGTLAHAFGPGNNIGGDAHFDEDETWTSGSNGYNLFLVAAHELGHSLGLSHSSDQNALMYPTYHYTDPSSFKLNIDDVNGIQSLYGPTKPSTPSTCQNITFDAATTFRGEMLFFDEQKFWRKLPHNSEIENHFIKTFWPSLPTAIQAAYEYAEKDQLLLFKGTKYWVLSGYEVSKDSPKSIFQLGFSKNVKKVDAAVHNTNTGKTFFFVEDKYWSYDEEKQRMDPDFPKKISDDFPGVGNKVHAAFESNGLLYLFNGHHQYEFSTEKKRKTYILLDPCQSICLEYQCVLMKESSATDYHLDFGHEDYLKKFYNLETTGTRQGRKKNSPFVEKIRQMQDFFGLEVTGQLDADTMEMMQLPRCGIADVGEFSTFPGKPVWKKTDLTYRIVNYTPDMVSRDVDIAIQRAFKVWSDVTPLTFTRIYDAVADIEISFAAQVHNDFYPFDGQHGTLAHAFAPGNGIGGDAHFDEDEMWTSGSNGYNLFLVAAHEFGHTLGLLHSSDPGALMYPTYHYTDPSEFRLPEDDLRGIQYLYGANEKPVEPTEPSLPSSCKNITYDAVTTLRGEMFFFKERYLWRKIPQFSELEHHLIKNIWPNIPSGIQAAYEYANKDRVFLFKGTKYWVLNGFEVEDSSPKSIYEFGFSRTVKKIDAAVHDERTKKTYFFVGDKFWSYDEKKQSMDTDSPKKITEGFHGVGNKVHAAFQTNGLLLEAVFEVSTLLAVKISVPEYLKKFYNLETTGTRQGRKKNSPFVEKIRQMQDFFGLEVTGKLDTDTMEMMQLPRCGVADVGEFNTFPGKPVWKKTDLTYRIVNYTPDMVSRDVDIAIQRAFKVWSDVTPLTFTRIYDAVADIEISFAAQVHNDFYPFDGQHGTLAHAFAPGNGIGGDAHFDEDEMWTSGSNGYNLFLVAAHEFGHALGLFHSSDPGALMYPTYHYTDPSEFRLPEDDLRGIQYLYGANEKPVKPTEPSLPSSCKNITYDAVTTLRGEMFFFKERYLWRKIPQFSELEHHLIKTIWPNIPSGIQAAYEYANKDRVFLFKGTKYWVLNGFEVEDSSPKSIYEFGFSRTVKKIDAAVHDESTKKTYFFVGDKFWSYDEKKQSMDTDSPKKITEGFHGVGNKVHAAFQTNGLLYLFNGHRQIDFIDGFDQEPTIQSGINDGMPTDCLIGARDIQYEWIFEWRTDGPVLVVANLCILAGDSREYLLDRMREDRVNSVQCCQCPFKPKEQILKEEYLDKYYSNKGQFHMAEIVTDEVSISRKIKKMQKFFGLQVTGKLDYSTISVMKKPRCGLPDVANYHLFPGEPKWKKNTLTYRVAKYTSSLSKPEVDRAVDMGLKAWSDAAPLNFIKTNQGEADIMISFESGDHGDSYPFDGPRGTLAHAFAPGEGLGGDTHFDNDEKWTSGNNGFNVFTVAAHEFGHALGLGHSSDPSALMYPTYKYQHPVGFRLPKDDVKGIQALYVCRIMANGSCSDSWSKYITKGPDPPEETGSASCPEADRPRTEHGGTPEPDHSEPNETDPLPFALSPTPERRGEGGGYLNNFYPSTQKSIANVFDEKIKEMQKFFGLKITGLLNKETMDVMKTPRCGMPDVAEYGHFPGRPKWTKTSLTYRIQNYTPDLSVAVINNAIKMAFKVWSDVTPLTFSQVSRGNADIFIQFAARSHGDYNPFDGRGGILAHAYAPGSGIGGDAHFDEDEHWSANQQGVNLFLVAAHEFGHSLGLSHSNDRRALMYPTYRYINPKTFRLSQDDIRGIQSLYGKKPK</sequence>
<evidence type="ECO:0000256" key="4">
    <source>
        <dbReference type="ARBA" id="ARBA00022530"/>
    </source>
</evidence>
<keyword evidence="13" id="KW-0865">Zymogen</keyword>
<keyword evidence="9" id="KW-0378">Hydrolase</keyword>
<feature type="binding site" evidence="16">
    <location>
        <position position="1479"/>
    </location>
    <ligand>
        <name>Zn(2+)</name>
        <dbReference type="ChEBI" id="CHEBI:29105"/>
        <label>1</label>
    </ligand>
</feature>
<dbReference type="CDD" id="cd00094">
    <property type="entry name" value="HX"/>
    <property type="match status" value="4"/>
</dbReference>
<evidence type="ECO:0000256" key="16">
    <source>
        <dbReference type="PIRSR" id="PIRSR621190-2"/>
    </source>
</evidence>
<keyword evidence="3" id="KW-0964">Secreted</keyword>
<evidence type="ECO:0000256" key="3">
    <source>
        <dbReference type="ARBA" id="ARBA00022525"/>
    </source>
</evidence>
<feature type="domain" description="Peptidase metallopeptidase" evidence="21">
    <location>
        <begin position="104"/>
        <end position="263"/>
    </location>
</feature>
<dbReference type="PRINTS" id="PR00138">
    <property type="entry name" value="MATRIXIN"/>
</dbReference>
<keyword evidence="4" id="KW-0272">Extracellular matrix</keyword>
<feature type="repeat" description="Hemopexin" evidence="18">
    <location>
        <begin position="374"/>
        <end position="422"/>
    </location>
</feature>
<feature type="repeat" description="Hemopexin" evidence="18">
    <location>
        <begin position="812"/>
        <end position="860"/>
    </location>
</feature>
<dbReference type="Gene3D" id="2.110.10.10">
    <property type="entry name" value="Hemopexin-like domain"/>
    <property type="match status" value="4"/>
</dbReference>
<dbReference type="Pfam" id="PF00045">
    <property type="entry name" value="Hemopexin"/>
    <property type="match status" value="11"/>
</dbReference>
<dbReference type="InterPro" id="IPR018486">
    <property type="entry name" value="Hemopexin_CS"/>
</dbReference>
<feature type="binding site" description="in inhibited form" evidence="16">
    <location>
        <position position="1401"/>
    </location>
    <ligand>
        <name>Zn(2+)</name>
        <dbReference type="ChEBI" id="CHEBI:29105"/>
        <label>2</label>
        <note>catalytic</note>
    </ligand>
</feature>
<gene>
    <name evidence="22" type="ORF">PECUL_23A000253</name>
</gene>